<protein>
    <submittedName>
        <fullName evidence="4">Methyltransferase domain-containing protein</fullName>
    </submittedName>
</protein>
<dbReference type="Proteomes" id="UP000887540">
    <property type="component" value="Unplaced"/>
</dbReference>
<reference evidence="4" key="1">
    <citation type="submission" date="2022-11" db="UniProtKB">
        <authorList>
            <consortium name="WormBaseParasite"/>
        </authorList>
    </citation>
    <scope>IDENTIFICATION</scope>
</reference>
<keyword evidence="3" id="KW-1185">Reference proteome</keyword>
<dbReference type="SUPFAM" id="SSF53335">
    <property type="entry name" value="S-adenosyl-L-methionine-dependent methyltransferases"/>
    <property type="match status" value="1"/>
</dbReference>
<dbReference type="Gene3D" id="3.40.50.150">
    <property type="entry name" value="Vaccinia Virus protein VP39"/>
    <property type="match status" value="1"/>
</dbReference>
<evidence type="ECO:0000313" key="3">
    <source>
        <dbReference type="Proteomes" id="UP000887540"/>
    </source>
</evidence>
<dbReference type="InterPro" id="IPR029063">
    <property type="entry name" value="SAM-dependent_MTases_sf"/>
</dbReference>
<feature type="domain" description="Methyltransferase" evidence="2">
    <location>
        <begin position="65"/>
        <end position="168"/>
    </location>
</feature>
<evidence type="ECO:0000259" key="2">
    <source>
        <dbReference type="Pfam" id="PF13649"/>
    </source>
</evidence>
<evidence type="ECO:0000313" key="4">
    <source>
        <dbReference type="WBParaSite" id="ACRNAN_scaffold7584.g25109.t1"/>
    </source>
</evidence>
<dbReference type="Pfam" id="PF13649">
    <property type="entry name" value="Methyltransf_25"/>
    <property type="match status" value="1"/>
</dbReference>
<dbReference type="WBParaSite" id="ACRNAN_scaffold7584.g25109.t1">
    <property type="protein sequence ID" value="ACRNAN_scaffold7584.g25109.t1"/>
    <property type="gene ID" value="ACRNAN_scaffold7584.g25109"/>
</dbReference>
<accession>A0A914EGD8</accession>
<dbReference type="AlphaFoldDB" id="A0A914EGD8"/>
<organism evidence="3 4">
    <name type="scientific">Acrobeloides nanus</name>
    <dbReference type="NCBI Taxonomy" id="290746"/>
    <lineage>
        <taxon>Eukaryota</taxon>
        <taxon>Metazoa</taxon>
        <taxon>Ecdysozoa</taxon>
        <taxon>Nematoda</taxon>
        <taxon>Chromadorea</taxon>
        <taxon>Rhabditida</taxon>
        <taxon>Tylenchina</taxon>
        <taxon>Cephalobomorpha</taxon>
        <taxon>Cephaloboidea</taxon>
        <taxon>Cephalobidae</taxon>
        <taxon>Acrobeloides</taxon>
    </lineage>
</organism>
<dbReference type="InterPro" id="IPR041698">
    <property type="entry name" value="Methyltransf_25"/>
</dbReference>
<proteinExistence type="predicted"/>
<sequence length="291" mass="32300">MYEPRLLDSVQSSQEAISEGLELPETSPDGRIVTLNNHGAMKLGAVFAITTTKFIEIASTPGTTVLDIGAAYGETCLEALRRGATDYTANDIEPRHLKILARRVAEDLPSKLPNLKLISGGIPHPKFNDFIPTSSLDAVLLDSILHFLDPVQVTEALHQIFSWLKPGGKVFALMGTINLAVFKSEVREGLERDVKTFVETVKTQGQIDPKDIPGFTSNVSEDFDFSICPKETLEAQFNFSDGRFFRFHLETAKYLFETAGFIIEEIVYTPINTFPYKLNGKERVAVFAKKP</sequence>
<evidence type="ECO:0000256" key="1">
    <source>
        <dbReference type="SAM" id="MobiDB-lite"/>
    </source>
</evidence>
<name>A0A914EGD8_9BILA</name>
<dbReference type="CDD" id="cd02440">
    <property type="entry name" value="AdoMet_MTases"/>
    <property type="match status" value="1"/>
</dbReference>
<feature type="region of interest" description="Disordered" evidence="1">
    <location>
        <begin position="1"/>
        <end position="23"/>
    </location>
</feature>